<dbReference type="GO" id="GO:0000976">
    <property type="term" value="F:transcription cis-regulatory region binding"/>
    <property type="evidence" value="ECO:0007669"/>
    <property type="project" value="TreeGrafter"/>
</dbReference>
<keyword evidence="2" id="KW-0539">Nucleus</keyword>
<reference evidence="4 5" key="1">
    <citation type="submission" date="2015-07" db="EMBL/GenBank/DDBJ databases">
        <title>The genome of the fungus Escovopsis weberi, a specialized disease agent of ant agriculture.</title>
        <authorList>
            <person name="de Man T.J."/>
            <person name="Stajich J.E."/>
            <person name="Kubicek C.P."/>
            <person name="Chenthamara K."/>
            <person name="Atanasova L."/>
            <person name="Druzhinina I.S."/>
            <person name="Birnbaum S."/>
            <person name="Barribeau S.M."/>
            <person name="Teiling C."/>
            <person name="Suen G."/>
            <person name="Currie C."/>
            <person name="Gerardo N.M."/>
        </authorList>
    </citation>
    <scope>NUCLEOTIDE SEQUENCE [LARGE SCALE GENOMIC DNA]</scope>
</reference>
<dbReference type="EMBL" id="LGSR01000002">
    <property type="protein sequence ID" value="KOS22996.1"/>
    <property type="molecule type" value="Genomic_DNA"/>
</dbReference>
<evidence type="ECO:0000256" key="1">
    <source>
        <dbReference type="ARBA" id="ARBA00004123"/>
    </source>
</evidence>
<evidence type="ECO:0000256" key="2">
    <source>
        <dbReference type="ARBA" id="ARBA00023242"/>
    </source>
</evidence>
<dbReference type="GO" id="GO:0005634">
    <property type="term" value="C:nucleus"/>
    <property type="evidence" value="ECO:0007669"/>
    <property type="project" value="UniProtKB-SubCell"/>
</dbReference>
<protein>
    <submittedName>
        <fullName evidence="4">Uncharacterized protein</fullName>
    </submittedName>
</protein>
<dbReference type="CDD" id="cd12148">
    <property type="entry name" value="fungal_TF_MHR"/>
    <property type="match status" value="1"/>
</dbReference>
<dbReference type="GO" id="GO:0003700">
    <property type="term" value="F:DNA-binding transcription factor activity"/>
    <property type="evidence" value="ECO:0007669"/>
    <property type="project" value="TreeGrafter"/>
</dbReference>
<evidence type="ECO:0000256" key="3">
    <source>
        <dbReference type="SAM" id="MobiDB-lite"/>
    </source>
</evidence>
<feature type="region of interest" description="Disordered" evidence="3">
    <location>
        <begin position="42"/>
        <end position="65"/>
    </location>
</feature>
<dbReference type="STRING" id="150374.A0A0M8N0F0"/>
<dbReference type="PANTHER" id="PTHR37534">
    <property type="entry name" value="TRANSCRIPTIONAL ACTIVATOR PROTEIN UGA3"/>
    <property type="match status" value="1"/>
</dbReference>
<comment type="subcellular location">
    <subcellularLocation>
        <location evidence="1">Nucleus</location>
    </subcellularLocation>
</comment>
<dbReference type="AlphaFoldDB" id="A0A0M8N0F0"/>
<dbReference type="OrthoDB" id="4078573at2759"/>
<organism evidence="4 5">
    <name type="scientific">Escovopsis weberi</name>
    <dbReference type="NCBI Taxonomy" id="150374"/>
    <lineage>
        <taxon>Eukaryota</taxon>
        <taxon>Fungi</taxon>
        <taxon>Dikarya</taxon>
        <taxon>Ascomycota</taxon>
        <taxon>Pezizomycotina</taxon>
        <taxon>Sordariomycetes</taxon>
        <taxon>Hypocreomycetidae</taxon>
        <taxon>Hypocreales</taxon>
        <taxon>Hypocreaceae</taxon>
        <taxon>Escovopsis</taxon>
    </lineage>
</organism>
<name>A0A0M8N0F0_ESCWE</name>
<dbReference type="PANTHER" id="PTHR37534:SF40">
    <property type="entry name" value="ZN(2)-C6 FUNGAL-TYPE DOMAIN-CONTAINING PROTEIN"/>
    <property type="match status" value="1"/>
</dbReference>
<dbReference type="InterPro" id="IPR021858">
    <property type="entry name" value="Fun_TF"/>
</dbReference>
<evidence type="ECO:0000313" key="5">
    <source>
        <dbReference type="Proteomes" id="UP000053831"/>
    </source>
</evidence>
<dbReference type="GO" id="GO:0045944">
    <property type="term" value="P:positive regulation of transcription by RNA polymerase II"/>
    <property type="evidence" value="ECO:0007669"/>
    <property type="project" value="TreeGrafter"/>
</dbReference>
<comment type="caution">
    <text evidence="4">The sequence shown here is derived from an EMBL/GenBank/DDBJ whole genome shotgun (WGS) entry which is preliminary data.</text>
</comment>
<dbReference type="Proteomes" id="UP000053831">
    <property type="component" value="Unassembled WGS sequence"/>
</dbReference>
<evidence type="ECO:0000313" key="4">
    <source>
        <dbReference type="EMBL" id="KOS22996.1"/>
    </source>
</evidence>
<dbReference type="Pfam" id="PF11951">
    <property type="entry name" value="Fungal_trans_2"/>
    <property type="match status" value="1"/>
</dbReference>
<sequence>MAKSYPESRLSSPNQVLFGTAIALKEVKDVLKPARYSIVRDPRGSLKPANKGADRGGDDDATLPFMSKPATGEREFLRTADEVGYMKVFVEHVAVWIDSFDREKHFSHTIPYRALKSPMLLNSLLACGVRHLSMQDADKIHTAQFYYNTATTQLLRNLENPERDTTECAAAAVILKVCERMSKKTCRRMSHVSGARVLMIWDCGWDASSTGLGLACFWLNIYLEVLSSLESDCAVSLPPSEWGLDMGWMSDVERDEDTCVGEEETWIQRMIYILARVADFQTFAGMFGGTELSGEKMRLEYRLPEWRNLKHLALQIHHAHEVCGLVAHTEERRGAGGGGLAFLSVRSLVIASKVLVDHGEQMEVLQVLRRMHDESGWISEDVERELKTTWGWDAGEPHHGQQGESTQFRFKTETGVQDMMGHPTTRQDAGGLIGMPVSLDVPREKQAFLHASFHDAKHPYQGWYEPPSQGTSLYSYH</sequence>
<accession>A0A0M8N0F0</accession>
<keyword evidence="5" id="KW-1185">Reference proteome</keyword>
<proteinExistence type="predicted"/>
<gene>
    <name evidence="4" type="ORF">ESCO_003654</name>
</gene>